<evidence type="ECO:0000313" key="3">
    <source>
        <dbReference type="Proteomes" id="UP000813463"/>
    </source>
</evidence>
<dbReference type="AlphaFoldDB" id="A0A9R0I9D6"/>
<sequence length="429" mass="49084">MEESNFGGKMELLKLSRLKLQLRALISEVKDLRERERSATEQLHHSNQKQKQSEEEFGRKLKGLESELASSIEIRQKLERKVSYLQNDNALLESKQKGLNDTIQSLLQSREQFVNAYQESTYDMKRSIEARDRKLKFFSEKLKSHLLLFDAIEKEALSVKQVVDSVRHVVDEKEEVVNSLKRKFDRLPEAEKVFKEKINEMENRLGKYKDELQRKEKIISELEAQLEAQRISNKNRTEVETLQKALSKKEAIVQNLISEKQGLESELKSLGAVLEKIQHAFRDMNELHGLGILKEPHQHKMDKEAFLSIVESKEKSFTIPEGEMRRIKDSKVHTKKDAESLLVSGGFAGCTASSQRNPCDTYPLSIEIPETNDKEFHTEEPACSTTQSVCSVPESTTTAQTKPITEAKYKCTTTACQADSECSTTQSET</sequence>
<evidence type="ECO:0000256" key="2">
    <source>
        <dbReference type="SAM" id="MobiDB-lite"/>
    </source>
</evidence>
<reference evidence="3" key="1">
    <citation type="journal article" date="2021" name="Nat. Commun.">
        <title>Genomic analyses provide insights into spinach domestication and the genetic basis of agronomic traits.</title>
        <authorList>
            <person name="Cai X."/>
            <person name="Sun X."/>
            <person name="Xu C."/>
            <person name="Sun H."/>
            <person name="Wang X."/>
            <person name="Ge C."/>
            <person name="Zhang Z."/>
            <person name="Wang Q."/>
            <person name="Fei Z."/>
            <person name="Jiao C."/>
            <person name="Wang Q."/>
        </authorList>
    </citation>
    <scope>NUCLEOTIDE SEQUENCE [LARGE SCALE GENOMIC DNA]</scope>
    <source>
        <strain evidence="3">cv. Varoflay</strain>
    </source>
</reference>
<keyword evidence="1" id="KW-0175">Coiled coil</keyword>
<evidence type="ECO:0000313" key="4">
    <source>
        <dbReference type="RefSeq" id="XP_021844580.2"/>
    </source>
</evidence>
<dbReference type="RefSeq" id="XP_021844580.2">
    <property type="nucleotide sequence ID" value="XM_021988888.2"/>
</dbReference>
<evidence type="ECO:0000256" key="1">
    <source>
        <dbReference type="SAM" id="Coils"/>
    </source>
</evidence>
<dbReference type="Proteomes" id="UP000813463">
    <property type="component" value="Chromosome 1"/>
</dbReference>
<feature type="region of interest" description="Disordered" evidence="2">
    <location>
        <begin position="37"/>
        <end position="57"/>
    </location>
</feature>
<name>A0A9R0I9D6_SPIOL</name>
<dbReference type="KEGG" id="soe:110784432"/>
<organism evidence="3 4">
    <name type="scientific">Spinacia oleracea</name>
    <name type="common">Spinach</name>
    <dbReference type="NCBI Taxonomy" id="3562"/>
    <lineage>
        <taxon>Eukaryota</taxon>
        <taxon>Viridiplantae</taxon>
        <taxon>Streptophyta</taxon>
        <taxon>Embryophyta</taxon>
        <taxon>Tracheophyta</taxon>
        <taxon>Spermatophyta</taxon>
        <taxon>Magnoliopsida</taxon>
        <taxon>eudicotyledons</taxon>
        <taxon>Gunneridae</taxon>
        <taxon>Pentapetalae</taxon>
        <taxon>Caryophyllales</taxon>
        <taxon>Chenopodiaceae</taxon>
        <taxon>Chenopodioideae</taxon>
        <taxon>Anserineae</taxon>
        <taxon>Spinacia</taxon>
    </lineage>
</organism>
<feature type="coiled-coil region" evidence="1">
    <location>
        <begin position="191"/>
        <end position="280"/>
    </location>
</feature>
<accession>A0A9R0I9D6</accession>
<gene>
    <name evidence="4" type="primary">LOC110784432</name>
</gene>
<proteinExistence type="predicted"/>
<dbReference type="GeneID" id="110784432"/>
<reference evidence="4" key="2">
    <citation type="submission" date="2025-08" db="UniProtKB">
        <authorList>
            <consortium name="RefSeq"/>
        </authorList>
    </citation>
    <scope>IDENTIFICATION</scope>
    <source>
        <tissue evidence="4">Leaf</tissue>
    </source>
</reference>
<keyword evidence="3" id="KW-1185">Reference proteome</keyword>
<protein>
    <submittedName>
        <fullName evidence="4">Uncharacterized protein isoform X1</fullName>
    </submittedName>
</protein>